<evidence type="ECO:0000313" key="1">
    <source>
        <dbReference type="EMBL" id="MBK7415210.1"/>
    </source>
</evidence>
<dbReference type="AlphaFoldDB" id="A0A935JXX5"/>
<proteinExistence type="predicted"/>
<name>A0A935JXX5_9RHOO</name>
<dbReference type="Proteomes" id="UP000739411">
    <property type="component" value="Unassembled WGS sequence"/>
</dbReference>
<gene>
    <name evidence="1" type="ORF">IPJ38_09020</name>
</gene>
<sequence>MKLNLHSRFLLLFGIIFVLGGAAGYQFFVWYTDEVVSVLGQRFAERNVLYEKSKIVSILTREVTLAQKMASSPVLKDWVAAEQDGKARQRAIAELEDYRGFFRSRSYFFALAASGNYYYNDDSGGNSLEAPRYTLDQSVQKDGWFYVTLRDVKDTQLNVDTDRHLRLTKVWINAVVRDGQGKAVAVTGSGVDLSDFIRSVVSSELGGAANILIDRNGAIQAHQDVSVIDFASVRKAAGKESQSTLFDLLDRPNEADALRRAMAALVAGEHEVQTLELRVQGHRQLTGLVWVPEIQWFVLTMTQPDAVKASSALPAASLFWL</sequence>
<accession>A0A935JXX5</accession>
<protein>
    <submittedName>
        <fullName evidence="1">Cache domain-containing protein</fullName>
    </submittedName>
</protein>
<comment type="caution">
    <text evidence="1">The sequence shown here is derived from an EMBL/GenBank/DDBJ whole genome shotgun (WGS) entry which is preliminary data.</text>
</comment>
<evidence type="ECO:0000313" key="2">
    <source>
        <dbReference type="Proteomes" id="UP000739411"/>
    </source>
</evidence>
<dbReference type="EMBL" id="JADJMS010000017">
    <property type="protein sequence ID" value="MBK7415210.1"/>
    <property type="molecule type" value="Genomic_DNA"/>
</dbReference>
<organism evidence="1 2">
    <name type="scientific">Candidatus Dechloromonas phosphorivorans</name>
    <dbReference type="NCBI Taxonomy" id="2899244"/>
    <lineage>
        <taxon>Bacteria</taxon>
        <taxon>Pseudomonadati</taxon>
        <taxon>Pseudomonadota</taxon>
        <taxon>Betaproteobacteria</taxon>
        <taxon>Rhodocyclales</taxon>
        <taxon>Azonexaceae</taxon>
        <taxon>Dechloromonas</taxon>
    </lineage>
</organism>
<reference evidence="1 2" key="1">
    <citation type="submission" date="2020-10" db="EMBL/GenBank/DDBJ databases">
        <title>Connecting structure to function with the recovery of over 1000 high-quality activated sludge metagenome-assembled genomes encoding full-length rRNA genes using long-read sequencing.</title>
        <authorList>
            <person name="Singleton C.M."/>
            <person name="Petriglieri F."/>
            <person name="Kristensen J.M."/>
            <person name="Kirkegaard R.H."/>
            <person name="Michaelsen T.Y."/>
            <person name="Andersen M.H."/>
            <person name="Karst S.M."/>
            <person name="Dueholm M.S."/>
            <person name="Nielsen P.H."/>
            <person name="Albertsen M."/>
        </authorList>
    </citation>
    <scope>NUCLEOTIDE SEQUENCE [LARGE SCALE GENOMIC DNA]</scope>
    <source>
        <strain evidence="1">EsbW_18-Q3-R4-48_BATAC.463</strain>
    </source>
</reference>